<sequence>MGRFLALLLLFIPGIIAAIGIKLMRDTIFDDFYAYFFYPGIQFTIGLLLFILGLLFLGGFIIYRDRKRQKIKQKSENKAL</sequence>
<evidence type="ECO:0000313" key="2">
    <source>
        <dbReference type="EMBL" id="RHW31670.1"/>
    </source>
</evidence>
<dbReference type="RefSeq" id="WP_118889632.1">
    <property type="nucleotide sequence ID" value="NZ_JAUOPF010000013.1"/>
</dbReference>
<keyword evidence="1" id="KW-0812">Transmembrane</keyword>
<organism evidence="2 3">
    <name type="scientific">Oceanobacillus profundus</name>
    <dbReference type="NCBI Taxonomy" id="372463"/>
    <lineage>
        <taxon>Bacteria</taxon>
        <taxon>Bacillati</taxon>
        <taxon>Bacillota</taxon>
        <taxon>Bacilli</taxon>
        <taxon>Bacillales</taxon>
        <taxon>Bacillaceae</taxon>
        <taxon>Oceanobacillus</taxon>
    </lineage>
</organism>
<dbReference type="Proteomes" id="UP000285456">
    <property type="component" value="Unassembled WGS sequence"/>
</dbReference>
<evidence type="ECO:0000256" key="1">
    <source>
        <dbReference type="SAM" id="Phobius"/>
    </source>
</evidence>
<dbReference type="OrthoDB" id="2989757at2"/>
<dbReference type="Pfam" id="PF11118">
    <property type="entry name" value="DUF2627"/>
    <property type="match status" value="1"/>
</dbReference>
<evidence type="ECO:0000313" key="3">
    <source>
        <dbReference type="Proteomes" id="UP000285456"/>
    </source>
</evidence>
<protein>
    <submittedName>
        <fullName evidence="2">DUF2627 family protein</fullName>
    </submittedName>
</protein>
<accession>A0A417YG26</accession>
<gene>
    <name evidence="2" type="ORF">D1B32_13190</name>
</gene>
<keyword evidence="1" id="KW-0472">Membrane</keyword>
<dbReference type="AlphaFoldDB" id="A0A417YG26"/>
<dbReference type="InterPro" id="IPR020138">
    <property type="entry name" value="Uncharacterised_YqzF"/>
</dbReference>
<name>A0A417YG26_9BACI</name>
<reference evidence="2 3" key="1">
    <citation type="journal article" date="2007" name="Int. J. Syst. Evol. Microbiol.">
        <title>Oceanobacillus profundus sp. nov., isolated from a deep-sea sediment core.</title>
        <authorList>
            <person name="Kim Y.G."/>
            <person name="Choi D.H."/>
            <person name="Hyun S."/>
            <person name="Cho B.C."/>
        </authorList>
    </citation>
    <scope>NUCLEOTIDE SEQUENCE [LARGE SCALE GENOMIC DNA]</scope>
    <source>
        <strain evidence="2 3">DSM 18246</strain>
    </source>
</reference>
<feature type="transmembrane region" description="Helical" evidence="1">
    <location>
        <begin position="41"/>
        <end position="63"/>
    </location>
</feature>
<comment type="caution">
    <text evidence="2">The sequence shown here is derived from an EMBL/GenBank/DDBJ whole genome shotgun (WGS) entry which is preliminary data.</text>
</comment>
<keyword evidence="1" id="KW-1133">Transmembrane helix</keyword>
<keyword evidence="3" id="KW-1185">Reference proteome</keyword>
<dbReference type="EMBL" id="QWEH01000008">
    <property type="protein sequence ID" value="RHW31670.1"/>
    <property type="molecule type" value="Genomic_DNA"/>
</dbReference>
<proteinExistence type="predicted"/>